<dbReference type="InterPro" id="IPR003594">
    <property type="entry name" value="HATPase_dom"/>
</dbReference>
<dbReference type="Gene3D" id="3.30.565.10">
    <property type="entry name" value="Histidine kinase-like ATPase, C-terminal domain"/>
    <property type="match status" value="1"/>
</dbReference>
<dbReference type="InterPro" id="IPR005467">
    <property type="entry name" value="His_kinase_dom"/>
</dbReference>
<dbReference type="PANTHER" id="PTHR45339">
    <property type="entry name" value="HYBRID SIGNAL TRANSDUCTION HISTIDINE KINASE J"/>
    <property type="match status" value="1"/>
</dbReference>
<evidence type="ECO:0000256" key="6">
    <source>
        <dbReference type="ARBA" id="ARBA00022989"/>
    </source>
</evidence>
<dbReference type="InterPro" id="IPR035965">
    <property type="entry name" value="PAS-like_dom_sf"/>
</dbReference>
<dbReference type="PROSITE" id="PS50113">
    <property type="entry name" value="PAC"/>
    <property type="match status" value="1"/>
</dbReference>
<dbReference type="GO" id="GO:0016020">
    <property type="term" value="C:membrane"/>
    <property type="evidence" value="ECO:0007669"/>
    <property type="project" value="UniProtKB-SubCell"/>
</dbReference>
<dbReference type="PRINTS" id="PR00344">
    <property type="entry name" value="BCTRLSENSOR"/>
</dbReference>
<dbReference type="PROSITE" id="PS50839">
    <property type="entry name" value="CHASE"/>
    <property type="match status" value="1"/>
</dbReference>
<reference evidence="18" key="1">
    <citation type="submission" date="2019-10" db="EMBL/GenBank/DDBJ databases">
        <title>Lacipirellula parvula gen. nov., sp. nov., representing a lineage of planctomycetes widespread in freshwater anoxic habitats, and description of the family Lacipirellulaceae.</title>
        <authorList>
            <person name="Dedysh S.N."/>
            <person name="Kulichevskaya I.S."/>
            <person name="Beletsky A.V."/>
            <person name="Rakitin A.L."/>
            <person name="Mardanov A.V."/>
            <person name="Ivanova A.A."/>
            <person name="Saltykova V.X."/>
            <person name="Rijpstra W.I.C."/>
            <person name="Sinninghe Damste J.S."/>
            <person name="Ravin N.V."/>
        </authorList>
    </citation>
    <scope>NUCLEOTIDE SEQUENCE [LARGE SCALE GENOMIC DNA]</scope>
    <source>
        <strain evidence="18">PX69</strain>
    </source>
</reference>
<dbReference type="PANTHER" id="PTHR45339:SF1">
    <property type="entry name" value="HYBRID SIGNAL TRANSDUCTION HISTIDINE KINASE J"/>
    <property type="match status" value="1"/>
</dbReference>
<keyword evidence="7" id="KW-0902">Two-component regulatory system</keyword>
<dbReference type="SUPFAM" id="SSF55785">
    <property type="entry name" value="PYP-like sensor domain (PAS domain)"/>
    <property type="match status" value="1"/>
</dbReference>
<feature type="domain" description="Histidine kinase" evidence="12">
    <location>
        <begin position="514"/>
        <end position="743"/>
    </location>
</feature>
<dbReference type="CDD" id="cd00130">
    <property type="entry name" value="PAS"/>
    <property type="match status" value="1"/>
</dbReference>
<dbReference type="AlphaFoldDB" id="A0A5K7XGU5"/>
<dbReference type="Pfam" id="PF00512">
    <property type="entry name" value="HisKA"/>
    <property type="match status" value="1"/>
</dbReference>
<keyword evidence="10" id="KW-0175">Coiled coil</keyword>
<evidence type="ECO:0000256" key="5">
    <source>
        <dbReference type="ARBA" id="ARBA00022692"/>
    </source>
</evidence>
<dbReference type="SMART" id="SM01079">
    <property type="entry name" value="CHASE"/>
    <property type="match status" value="1"/>
</dbReference>
<dbReference type="InterPro" id="IPR042240">
    <property type="entry name" value="CHASE_sf"/>
</dbReference>
<name>A0A5K7XGU5_9BACT</name>
<dbReference type="KEGG" id="lpav:PLANPX_4829"/>
<dbReference type="InterPro" id="IPR004358">
    <property type="entry name" value="Sig_transdc_His_kin-like_C"/>
</dbReference>
<evidence type="ECO:0000256" key="7">
    <source>
        <dbReference type="ARBA" id="ARBA00023012"/>
    </source>
</evidence>
<feature type="coiled-coil region" evidence="10">
    <location>
        <begin position="357"/>
        <end position="384"/>
    </location>
</feature>
<comment type="subcellular location">
    <subcellularLocation>
        <location evidence="2">Membrane</location>
    </subcellularLocation>
</comment>
<evidence type="ECO:0000256" key="11">
    <source>
        <dbReference type="SAM" id="Phobius"/>
    </source>
</evidence>
<dbReference type="CDD" id="cd17546">
    <property type="entry name" value="REC_hyHK_CKI1_RcsC-like"/>
    <property type="match status" value="1"/>
</dbReference>
<dbReference type="InterPro" id="IPR006189">
    <property type="entry name" value="CHASE_dom"/>
</dbReference>
<evidence type="ECO:0000259" key="15">
    <source>
        <dbReference type="PROSITE" id="PS50113"/>
    </source>
</evidence>
<dbReference type="PROSITE" id="PS50112">
    <property type="entry name" value="PAS"/>
    <property type="match status" value="1"/>
</dbReference>
<evidence type="ECO:0000259" key="14">
    <source>
        <dbReference type="PROSITE" id="PS50112"/>
    </source>
</evidence>
<keyword evidence="8 11" id="KW-0472">Membrane</keyword>
<keyword evidence="6 11" id="KW-1133">Transmembrane helix</keyword>
<evidence type="ECO:0000256" key="3">
    <source>
        <dbReference type="ARBA" id="ARBA00012438"/>
    </source>
</evidence>
<dbReference type="EC" id="2.7.13.3" evidence="3"/>
<dbReference type="Gene3D" id="1.10.287.130">
    <property type="match status" value="1"/>
</dbReference>
<dbReference type="RefSeq" id="WP_152100643.1">
    <property type="nucleotide sequence ID" value="NZ_AP021861.1"/>
</dbReference>
<dbReference type="Pfam" id="PF03924">
    <property type="entry name" value="CHASE"/>
    <property type="match status" value="1"/>
</dbReference>
<evidence type="ECO:0000313" key="17">
    <source>
        <dbReference type="EMBL" id="BBO35217.1"/>
    </source>
</evidence>
<dbReference type="SMART" id="SM00091">
    <property type="entry name" value="PAS"/>
    <property type="match status" value="1"/>
</dbReference>
<dbReference type="InterPro" id="IPR001789">
    <property type="entry name" value="Sig_transdc_resp-reg_receiver"/>
</dbReference>
<proteinExistence type="predicted"/>
<dbReference type="InterPro" id="IPR000700">
    <property type="entry name" value="PAS-assoc_C"/>
</dbReference>
<dbReference type="Pfam" id="PF13426">
    <property type="entry name" value="PAS_9"/>
    <property type="match status" value="1"/>
</dbReference>
<evidence type="ECO:0000256" key="1">
    <source>
        <dbReference type="ARBA" id="ARBA00000085"/>
    </source>
</evidence>
<evidence type="ECO:0000256" key="10">
    <source>
        <dbReference type="SAM" id="Coils"/>
    </source>
</evidence>
<dbReference type="InterPro" id="IPR036097">
    <property type="entry name" value="HisK_dim/P_sf"/>
</dbReference>
<dbReference type="InterPro" id="IPR000014">
    <property type="entry name" value="PAS"/>
</dbReference>
<keyword evidence="5 11" id="KW-0812">Transmembrane</keyword>
<evidence type="ECO:0000256" key="8">
    <source>
        <dbReference type="ARBA" id="ARBA00023136"/>
    </source>
</evidence>
<dbReference type="Proteomes" id="UP000326837">
    <property type="component" value="Chromosome"/>
</dbReference>
<dbReference type="PROSITE" id="PS50109">
    <property type="entry name" value="HIS_KIN"/>
    <property type="match status" value="1"/>
</dbReference>
<dbReference type="SMART" id="SM00388">
    <property type="entry name" value="HisKA"/>
    <property type="match status" value="1"/>
</dbReference>
<evidence type="ECO:0000256" key="9">
    <source>
        <dbReference type="PROSITE-ProRule" id="PRU00169"/>
    </source>
</evidence>
<comment type="catalytic activity">
    <reaction evidence="1">
        <text>ATP + protein L-histidine = ADP + protein N-phospho-L-histidine.</text>
        <dbReference type="EC" id="2.7.13.3"/>
    </reaction>
</comment>
<dbReference type="Pfam" id="PF02518">
    <property type="entry name" value="HATPase_c"/>
    <property type="match status" value="1"/>
</dbReference>
<keyword evidence="4 9" id="KW-0597">Phosphoprotein</keyword>
<evidence type="ECO:0000256" key="4">
    <source>
        <dbReference type="ARBA" id="ARBA00022553"/>
    </source>
</evidence>
<organism evidence="17 18">
    <name type="scientific">Lacipirellula parvula</name>
    <dbReference type="NCBI Taxonomy" id="2650471"/>
    <lineage>
        <taxon>Bacteria</taxon>
        <taxon>Pseudomonadati</taxon>
        <taxon>Planctomycetota</taxon>
        <taxon>Planctomycetia</taxon>
        <taxon>Pirellulales</taxon>
        <taxon>Lacipirellulaceae</taxon>
        <taxon>Lacipirellula</taxon>
    </lineage>
</organism>
<dbReference type="GO" id="GO:0000155">
    <property type="term" value="F:phosphorelay sensor kinase activity"/>
    <property type="evidence" value="ECO:0007669"/>
    <property type="project" value="InterPro"/>
</dbReference>
<dbReference type="SMART" id="SM00448">
    <property type="entry name" value="REC"/>
    <property type="match status" value="1"/>
</dbReference>
<accession>A0A5K7XGU5</accession>
<dbReference type="NCBIfam" id="TIGR00229">
    <property type="entry name" value="sensory_box"/>
    <property type="match status" value="1"/>
</dbReference>
<dbReference type="InterPro" id="IPR011006">
    <property type="entry name" value="CheY-like_superfamily"/>
</dbReference>
<dbReference type="SMART" id="SM00086">
    <property type="entry name" value="PAC"/>
    <property type="match status" value="1"/>
</dbReference>
<dbReference type="InterPro" id="IPR003661">
    <property type="entry name" value="HisK_dim/P_dom"/>
</dbReference>
<keyword evidence="18" id="KW-1185">Reference proteome</keyword>
<dbReference type="InterPro" id="IPR001610">
    <property type="entry name" value="PAC"/>
</dbReference>
<evidence type="ECO:0000256" key="2">
    <source>
        <dbReference type="ARBA" id="ARBA00004370"/>
    </source>
</evidence>
<dbReference type="PROSITE" id="PS50110">
    <property type="entry name" value="RESPONSE_REGULATORY"/>
    <property type="match status" value="1"/>
</dbReference>
<feature type="transmembrane region" description="Helical" evidence="11">
    <location>
        <begin position="12"/>
        <end position="33"/>
    </location>
</feature>
<dbReference type="CDD" id="cd16922">
    <property type="entry name" value="HATPase_EvgS-ArcB-TorS-like"/>
    <property type="match status" value="1"/>
</dbReference>
<dbReference type="EMBL" id="AP021861">
    <property type="protein sequence ID" value="BBO35217.1"/>
    <property type="molecule type" value="Genomic_DNA"/>
</dbReference>
<evidence type="ECO:0000259" key="13">
    <source>
        <dbReference type="PROSITE" id="PS50110"/>
    </source>
</evidence>
<dbReference type="SUPFAM" id="SSF52172">
    <property type="entry name" value="CheY-like"/>
    <property type="match status" value="1"/>
</dbReference>
<dbReference type="CDD" id="cd00082">
    <property type="entry name" value="HisKA"/>
    <property type="match status" value="1"/>
</dbReference>
<evidence type="ECO:0000313" key="18">
    <source>
        <dbReference type="Proteomes" id="UP000326837"/>
    </source>
</evidence>
<evidence type="ECO:0000259" key="12">
    <source>
        <dbReference type="PROSITE" id="PS50109"/>
    </source>
</evidence>
<dbReference type="SUPFAM" id="SSF47384">
    <property type="entry name" value="Homodimeric domain of signal transducing histidine kinase"/>
    <property type="match status" value="1"/>
</dbReference>
<dbReference type="SMART" id="SM00387">
    <property type="entry name" value="HATPase_c"/>
    <property type="match status" value="1"/>
</dbReference>
<dbReference type="Gene3D" id="3.40.50.2300">
    <property type="match status" value="1"/>
</dbReference>
<feature type="domain" description="CHASE" evidence="16">
    <location>
        <begin position="77"/>
        <end position="270"/>
    </location>
</feature>
<dbReference type="Gene3D" id="3.30.450.350">
    <property type="entry name" value="CHASE domain"/>
    <property type="match status" value="1"/>
</dbReference>
<dbReference type="Pfam" id="PF00072">
    <property type="entry name" value="Response_reg"/>
    <property type="match status" value="1"/>
</dbReference>
<dbReference type="FunFam" id="3.30.565.10:FF:000010">
    <property type="entry name" value="Sensor histidine kinase RcsC"/>
    <property type="match status" value="1"/>
</dbReference>
<feature type="domain" description="Response regulatory" evidence="13">
    <location>
        <begin position="772"/>
        <end position="891"/>
    </location>
</feature>
<gene>
    <name evidence="17" type="ORF">PLANPX_4829</name>
</gene>
<dbReference type="InterPro" id="IPR036890">
    <property type="entry name" value="HATPase_C_sf"/>
</dbReference>
<dbReference type="PROSITE" id="PS51257">
    <property type="entry name" value="PROKAR_LIPOPROTEIN"/>
    <property type="match status" value="1"/>
</dbReference>
<sequence length="901" mass="98154">MPSTFRKHRYQVIAATSIVLFAGLACTLLATVITSKAIKSQASLRFDRITDSLAAETRRRVNQPIYGLKGARGVYASSEKVTRAEFAAYVASRDLPSEFPGAVGFGFIERVEAEKLPAFLQSERADEAPEFSIRHFSAGHASDICTDHLIIKHIYPLDRNAEAWGLDIGQDLHRRAVAEDAIRSGEPRITGRVSLVQDPKSRCGFLYFLPVYRNGVEIKTPEQRAKALVGLLYCPIVLEEAMAGVVESEVDFLDLEIYDGANVGGGSRLYDYDGHLNHVLGPLPAGSYSGRMFVAQRTVDIGGRQWTLRTSSTPVFEGNISFAPAIVVAAAGITVSLFSGAIVWSLSRSRSRAESMAKSITAELRASELRIREASLEAERLAEIARRTSNAVVITDVLGRVEWVNEGFTRITGYTLDDAKGRTPGSFLQGPNSDKVVAGALKEAIQKEKPTSVEIINYAKDRREYWISIDIAPLHDAEGVLTGFMAIESDITELKSSSERAEAANRAKSEFLANMSHEIRTPLTSILGCCDILREDGRIEDAPPRRLQTIETIRKAGDHLLTVINDILDLSKIEAGKFHTALVETSLPSVLREVLDILGPRVAEKGIALTCRLETPISDIIISDPTHLRQIILNLAGNSAKFTEAGSIDLIIRQGAYGDAYGDETIIEIDVTDSGPGMTQEQASSLFRPFTQADASLTRKYGGTGLGLTISRRLAEFLGGSVSLKCTELGVGSTFTLKFPLVAAANSQMTNVIASERDVPKTVEPRGRLHGSVLVAEDSPDIQRILKFHLGRAGLRVTTADNGLEALQLIRQEPVSGHGFDLLVTDMQMPEMDGYSLASTLRQEGFVRPIIALTAHAMAEDKVRCLATGCNGYVTKPIVKSELLQACEEWLTIKAIETSNP</sequence>
<feature type="domain" description="PAS" evidence="14">
    <location>
        <begin position="377"/>
        <end position="448"/>
    </location>
</feature>
<feature type="domain" description="PAC" evidence="15">
    <location>
        <begin position="449"/>
        <end position="503"/>
    </location>
</feature>
<feature type="modified residue" description="4-aspartylphosphate" evidence="9">
    <location>
        <position position="826"/>
    </location>
</feature>
<protein>
    <recommendedName>
        <fullName evidence="3">histidine kinase</fullName>
        <ecNumber evidence="3">2.7.13.3</ecNumber>
    </recommendedName>
</protein>
<dbReference type="SUPFAM" id="SSF55874">
    <property type="entry name" value="ATPase domain of HSP90 chaperone/DNA topoisomerase II/histidine kinase"/>
    <property type="match status" value="1"/>
</dbReference>
<dbReference type="Gene3D" id="3.30.450.20">
    <property type="entry name" value="PAS domain"/>
    <property type="match status" value="1"/>
</dbReference>
<evidence type="ECO:0000259" key="16">
    <source>
        <dbReference type="PROSITE" id="PS50839"/>
    </source>
</evidence>